<organism evidence="2 3">
    <name type="scientific">Datura stramonium</name>
    <name type="common">Jimsonweed</name>
    <name type="synonym">Common thornapple</name>
    <dbReference type="NCBI Taxonomy" id="4076"/>
    <lineage>
        <taxon>Eukaryota</taxon>
        <taxon>Viridiplantae</taxon>
        <taxon>Streptophyta</taxon>
        <taxon>Embryophyta</taxon>
        <taxon>Tracheophyta</taxon>
        <taxon>Spermatophyta</taxon>
        <taxon>Magnoliopsida</taxon>
        <taxon>eudicotyledons</taxon>
        <taxon>Gunneridae</taxon>
        <taxon>Pentapetalae</taxon>
        <taxon>asterids</taxon>
        <taxon>lamiids</taxon>
        <taxon>Solanales</taxon>
        <taxon>Solanaceae</taxon>
        <taxon>Solanoideae</taxon>
        <taxon>Datureae</taxon>
        <taxon>Datura</taxon>
    </lineage>
</organism>
<keyword evidence="3" id="KW-1185">Reference proteome</keyword>
<dbReference type="EMBL" id="JACEIK010002323">
    <property type="protein sequence ID" value="MCD9560454.1"/>
    <property type="molecule type" value="Genomic_DNA"/>
</dbReference>
<gene>
    <name evidence="2" type="ORF">HAX54_019136</name>
</gene>
<feature type="non-terminal residue" evidence="2">
    <location>
        <position position="1"/>
    </location>
</feature>
<dbReference type="Pfam" id="PF01218">
    <property type="entry name" value="Coprogen_oxidas"/>
    <property type="match status" value="1"/>
</dbReference>
<evidence type="ECO:0000313" key="3">
    <source>
        <dbReference type="Proteomes" id="UP000823775"/>
    </source>
</evidence>
<comment type="caution">
    <text evidence="2">The sequence shown here is derived from an EMBL/GenBank/DDBJ whole genome shotgun (WGS) entry which is preliminary data.</text>
</comment>
<dbReference type="InterPro" id="IPR045889">
    <property type="entry name" value="MES/HNL"/>
</dbReference>
<accession>A0ABS8UNH1</accession>
<dbReference type="InterPro" id="IPR036406">
    <property type="entry name" value="Coprogen_oxidase_aer_sf"/>
</dbReference>
<comment type="catalytic activity">
    <reaction evidence="1">
        <text>coproporphyrinogen III + O2 + 2 H(+) = protoporphyrinogen IX + 2 CO2 + 2 H2O</text>
        <dbReference type="Rhea" id="RHEA:18257"/>
        <dbReference type="ChEBI" id="CHEBI:15377"/>
        <dbReference type="ChEBI" id="CHEBI:15378"/>
        <dbReference type="ChEBI" id="CHEBI:15379"/>
        <dbReference type="ChEBI" id="CHEBI:16526"/>
        <dbReference type="ChEBI" id="CHEBI:57307"/>
        <dbReference type="ChEBI" id="CHEBI:57309"/>
        <dbReference type="EC" id="1.3.3.3"/>
    </reaction>
</comment>
<dbReference type="InterPro" id="IPR001260">
    <property type="entry name" value="Coprogen_oxidase_aer"/>
</dbReference>
<dbReference type="PANTHER" id="PTHR10992:SF1062">
    <property type="entry name" value="SALICYLIC ACID-BINDING PROTEIN 2-LIKE"/>
    <property type="match status" value="1"/>
</dbReference>
<sequence length="156" mass="17766">DRALASTVVRPIYLYSWDEITKEMVLSSKKYGSVRRAYIVAAEDKVLKKEFQKWMIEKNPPDEVEEIQGSDHMPMTSEPLQLYTTLLRIANKTAFVHALEAVDGGAKFEEDVWSRLIGGDGISRVLQDGDVFERPVLMSLLFMVLFLLKLIELQAS</sequence>
<evidence type="ECO:0000313" key="2">
    <source>
        <dbReference type="EMBL" id="MCD9560454.1"/>
    </source>
</evidence>
<dbReference type="PANTHER" id="PTHR10992">
    <property type="entry name" value="METHYLESTERASE FAMILY MEMBER"/>
    <property type="match status" value="1"/>
</dbReference>
<protein>
    <submittedName>
        <fullName evidence="2">Uncharacterized protein</fullName>
    </submittedName>
</protein>
<evidence type="ECO:0000256" key="1">
    <source>
        <dbReference type="ARBA" id="ARBA00049102"/>
    </source>
</evidence>
<dbReference type="Gene3D" id="3.40.50.1820">
    <property type="entry name" value="alpha/beta hydrolase"/>
    <property type="match status" value="1"/>
</dbReference>
<name>A0ABS8UNH1_DATST</name>
<dbReference type="InterPro" id="IPR029058">
    <property type="entry name" value="AB_hydrolase_fold"/>
</dbReference>
<proteinExistence type="predicted"/>
<dbReference type="Proteomes" id="UP000823775">
    <property type="component" value="Unassembled WGS sequence"/>
</dbReference>
<dbReference type="SUPFAM" id="SSF53474">
    <property type="entry name" value="alpha/beta-Hydrolases"/>
    <property type="match status" value="1"/>
</dbReference>
<dbReference type="SUPFAM" id="SSF102886">
    <property type="entry name" value="Coproporphyrinogen III oxidase"/>
    <property type="match status" value="1"/>
</dbReference>
<reference evidence="2 3" key="1">
    <citation type="journal article" date="2021" name="BMC Genomics">
        <title>Datura genome reveals duplications of psychoactive alkaloid biosynthetic genes and high mutation rate following tissue culture.</title>
        <authorList>
            <person name="Rajewski A."/>
            <person name="Carter-House D."/>
            <person name="Stajich J."/>
            <person name="Litt A."/>
        </authorList>
    </citation>
    <scope>NUCLEOTIDE SEQUENCE [LARGE SCALE GENOMIC DNA]</scope>
    <source>
        <strain evidence="2">AR-01</strain>
    </source>
</reference>